<proteinExistence type="predicted"/>
<dbReference type="EMBL" id="JH001110">
    <property type="protein sequence ID" value="EGW10940.1"/>
    <property type="molecule type" value="Genomic_DNA"/>
</dbReference>
<evidence type="ECO:0000313" key="2">
    <source>
        <dbReference type="EMBL" id="EGW10940.1"/>
    </source>
</evidence>
<sequence length="70" mass="7699">MEEASQNDNPYGKGGISDMEISQALQMNVAAKTRFLLSSWRNRRDGPLGLAKQTSGHDTQFARQCDGALK</sequence>
<reference evidence="3" key="1">
    <citation type="journal article" date="2011" name="Nat. Biotechnol.">
        <title>The genomic sequence of the Chinese hamster ovary (CHO)-K1 cell line.</title>
        <authorList>
            <person name="Xu X."/>
            <person name="Nagarajan H."/>
            <person name="Lewis N.E."/>
            <person name="Pan S."/>
            <person name="Cai Z."/>
            <person name="Liu X."/>
            <person name="Chen W."/>
            <person name="Xie M."/>
            <person name="Wang W."/>
            <person name="Hammond S."/>
            <person name="Andersen M.R."/>
            <person name="Neff N."/>
            <person name="Passarelli B."/>
            <person name="Koh W."/>
            <person name="Fan H.C."/>
            <person name="Wang J."/>
            <person name="Gui Y."/>
            <person name="Lee K.H."/>
            <person name="Betenbaugh M.J."/>
            <person name="Quake S.R."/>
            <person name="Famili I."/>
            <person name="Palsson B.O."/>
            <person name="Wang J."/>
        </authorList>
    </citation>
    <scope>NUCLEOTIDE SEQUENCE [LARGE SCALE GENOMIC DNA]</scope>
    <source>
        <strain evidence="3">CHO K1 cell line</strain>
    </source>
</reference>
<feature type="compositionally biased region" description="Polar residues" evidence="1">
    <location>
        <begin position="52"/>
        <end position="62"/>
    </location>
</feature>
<accession>G3I235</accession>
<feature type="region of interest" description="Disordered" evidence="1">
    <location>
        <begin position="46"/>
        <end position="70"/>
    </location>
</feature>
<dbReference type="InParanoid" id="G3I235"/>
<name>G3I235_CRIGR</name>
<evidence type="ECO:0000256" key="1">
    <source>
        <dbReference type="SAM" id="MobiDB-lite"/>
    </source>
</evidence>
<organism evidence="2 3">
    <name type="scientific">Cricetulus griseus</name>
    <name type="common">Chinese hamster</name>
    <name type="synonym">Cricetulus barabensis griseus</name>
    <dbReference type="NCBI Taxonomy" id="10029"/>
    <lineage>
        <taxon>Eukaryota</taxon>
        <taxon>Metazoa</taxon>
        <taxon>Chordata</taxon>
        <taxon>Craniata</taxon>
        <taxon>Vertebrata</taxon>
        <taxon>Euteleostomi</taxon>
        <taxon>Mammalia</taxon>
        <taxon>Eutheria</taxon>
        <taxon>Euarchontoglires</taxon>
        <taxon>Glires</taxon>
        <taxon>Rodentia</taxon>
        <taxon>Myomorpha</taxon>
        <taxon>Muroidea</taxon>
        <taxon>Cricetidae</taxon>
        <taxon>Cricetinae</taxon>
        <taxon>Cricetulus</taxon>
    </lineage>
</organism>
<protein>
    <submittedName>
        <fullName evidence="2">Uncharacterized protein</fullName>
    </submittedName>
</protein>
<dbReference type="Proteomes" id="UP000001075">
    <property type="component" value="Unassembled WGS sequence"/>
</dbReference>
<evidence type="ECO:0000313" key="3">
    <source>
        <dbReference type="Proteomes" id="UP000001075"/>
    </source>
</evidence>
<dbReference type="AlphaFoldDB" id="G3I235"/>
<gene>
    <name evidence="2" type="ORF">I79_017471</name>
</gene>